<reference evidence="1 2" key="1">
    <citation type="submission" date="2024-02" db="EMBL/GenBank/DDBJ databases">
        <authorList>
            <person name="Chen Y."/>
            <person name="Shah S."/>
            <person name="Dougan E. K."/>
            <person name="Thang M."/>
            <person name="Chan C."/>
        </authorList>
    </citation>
    <scope>NUCLEOTIDE SEQUENCE [LARGE SCALE GENOMIC DNA]</scope>
</reference>
<dbReference type="EMBL" id="CAXAMN010028206">
    <property type="protein sequence ID" value="CAK9115687.1"/>
    <property type="molecule type" value="Genomic_DNA"/>
</dbReference>
<dbReference type="Proteomes" id="UP001642484">
    <property type="component" value="Unassembled WGS sequence"/>
</dbReference>
<protein>
    <submittedName>
        <fullName evidence="1">Uncharacterized protein</fullName>
    </submittedName>
</protein>
<gene>
    <name evidence="1" type="ORF">CCMP2556_LOCUS53453</name>
</gene>
<organism evidence="1 2">
    <name type="scientific">Durusdinium trenchii</name>
    <dbReference type="NCBI Taxonomy" id="1381693"/>
    <lineage>
        <taxon>Eukaryota</taxon>
        <taxon>Sar</taxon>
        <taxon>Alveolata</taxon>
        <taxon>Dinophyceae</taxon>
        <taxon>Suessiales</taxon>
        <taxon>Symbiodiniaceae</taxon>
        <taxon>Durusdinium</taxon>
    </lineage>
</organism>
<evidence type="ECO:0000313" key="2">
    <source>
        <dbReference type="Proteomes" id="UP001642484"/>
    </source>
</evidence>
<comment type="caution">
    <text evidence="1">The sequence shown here is derived from an EMBL/GenBank/DDBJ whole genome shotgun (WGS) entry which is preliminary data.</text>
</comment>
<keyword evidence="2" id="KW-1185">Reference proteome</keyword>
<proteinExistence type="predicted"/>
<sequence length="428" mass="47674">MATVVLPHEREAEGIREVSVTMTKARAKALVRELLSAYAGKTFQTKLMDILSKEELDGTPITDELPSRWAWAEKFHNDILAQYGFATGHGMGTLTQPLELILKSCPECMSSVQKIGEFLKLKNWPVQSADAKPEETTSKAHSDGATAKPVALSKPRALALQTELLAILSTPSFQKKLGEMSRQRQPLDTFKDHKDVIYKLFDNDNMETIARYGFDISEQGVEDMFNALEKLQDDPDVFVNAFAIEEALLTFEKNPGPCALSSKKVPISGVLGVKPKTKFIVAKLLRKQLAGFSTPSFQHAVAKLKKKANVEQACDGYYHLTGRAELALTVQRRILPTFGFAASRAGVLDMVLHCTRFLSDDEIAHLWDDINMKLGMTPDACRRFRESAAGFKSHRSSEIGQVAMEENSRLKLGKWPWRKTVESNSHSC</sequence>
<name>A0ABP0STB4_9DINO</name>
<evidence type="ECO:0000313" key="1">
    <source>
        <dbReference type="EMBL" id="CAK9115687.1"/>
    </source>
</evidence>
<accession>A0ABP0STB4</accession>